<evidence type="ECO:0000259" key="6">
    <source>
        <dbReference type="Pfam" id="PF00324"/>
    </source>
</evidence>
<sequence length="651" mass="75137">MFLWLTKKIFIQGDFWHSEWNRKLGIASLVFLAASVTLPLHTFIILPRLIFTITNISEFIPIFLIGIFNIRMNSLNTHYLIKKYPKNCSLYHAISCNFGYLCGFLFGWLQLLQHTLLIFLLNHSLSCYTNFLFRGKISSNLRINLNIDTFTNFLNSYFDIYQLLSLLTITLILFCSQRVIKSVSIIIVLVTIFTTTCCVIVAGLYIKLPLEWIDFSSIQEIPEIIQKSCIFLFSFNGITNLQYIAEETTRPYKSFKYSIKISYFLLLIYLTLLSLIFISSDLKFKDIPTTPNDFNIFLYPLIFNVHGIGAGTYLMSVGGVCSLAAGMIVSFIPITRLIHSMANDNLLKIPLANKIFGKSGSPRVAVIISCCMQLPLFFVSQTYMETIFYLIVFFGTLKNIISSILYYYISFNDGKYINATETSQSHELTYRKFVEGSDSENNYRSDEETSTDEELDYVFKGQYKGKSFRYGTINKSHNCLFQECQTVGKYPLGHIYEIPLQTEVHLTNTKNDGKVFKCITKKHLTRKTANWWLVSYLFCTVLSTAIIKYNDRETLKKQPIFISILLFTLLSFSILGILYVLISIFFSDVNDNLNEKANSKTNGKRKEILQRLVSIYTLQLGIAYFDLYNYAILITWLTIGIFYYLLIIDRK</sequence>
<feature type="transmembrane region" description="Helical" evidence="5">
    <location>
        <begin position="387"/>
        <end position="409"/>
    </location>
</feature>
<dbReference type="PIRSF" id="PIRSF006060">
    <property type="entry name" value="AA_transporter"/>
    <property type="match status" value="1"/>
</dbReference>
<dbReference type="WBParaSite" id="SVE_1747700.1">
    <property type="protein sequence ID" value="SVE_1747700.1"/>
    <property type="gene ID" value="SVE_1747700"/>
</dbReference>
<dbReference type="PANTHER" id="PTHR43243:SF20">
    <property type="entry name" value="CATIONIC AMINO ACID TRANSPORTER 3"/>
    <property type="match status" value="1"/>
</dbReference>
<evidence type="ECO:0000313" key="8">
    <source>
        <dbReference type="WBParaSite" id="SVE_1747700.1"/>
    </source>
</evidence>
<accession>A0A0K0FYF1</accession>
<dbReference type="AlphaFoldDB" id="A0A0K0FYF1"/>
<dbReference type="InterPro" id="IPR004841">
    <property type="entry name" value="AA-permease/SLC12A_dom"/>
</dbReference>
<evidence type="ECO:0000256" key="5">
    <source>
        <dbReference type="SAM" id="Phobius"/>
    </source>
</evidence>
<comment type="subcellular location">
    <subcellularLocation>
        <location evidence="1">Membrane</location>
        <topology evidence="1">Multi-pass membrane protein</topology>
    </subcellularLocation>
</comment>
<feature type="transmembrane region" description="Helical" evidence="5">
    <location>
        <begin position="224"/>
        <end position="245"/>
    </location>
</feature>
<feature type="transmembrane region" description="Helical" evidence="5">
    <location>
        <begin position="257"/>
        <end position="278"/>
    </location>
</feature>
<feature type="transmembrane region" description="Helical" evidence="5">
    <location>
        <begin position="160"/>
        <end position="176"/>
    </location>
</feature>
<feature type="transmembrane region" description="Helical" evidence="5">
    <location>
        <begin position="531"/>
        <end position="549"/>
    </location>
</feature>
<protein>
    <submittedName>
        <fullName evidence="8">Aa_trans domain-containing protein</fullName>
    </submittedName>
</protein>
<feature type="transmembrane region" description="Helical" evidence="5">
    <location>
        <begin position="561"/>
        <end position="587"/>
    </location>
</feature>
<reference evidence="7" key="1">
    <citation type="submission" date="2014-07" db="EMBL/GenBank/DDBJ databases">
        <authorList>
            <person name="Martin A.A"/>
            <person name="De Silva N."/>
        </authorList>
    </citation>
    <scope>NUCLEOTIDE SEQUENCE</scope>
</reference>
<feature type="transmembrane region" description="Helical" evidence="5">
    <location>
        <begin position="90"/>
        <end position="111"/>
    </location>
</feature>
<dbReference type="Proteomes" id="UP000035680">
    <property type="component" value="Unassembled WGS sequence"/>
</dbReference>
<feature type="transmembrane region" description="Helical" evidence="5">
    <location>
        <begin position="298"/>
        <end position="331"/>
    </location>
</feature>
<dbReference type="PANTHER" id="PTHR43243">
    <property type="entry name" value="INNER MEMBRANE TRANSPORTER YGJI-RELATED"/>
    <property type="match status" value="1"/>
</dbReference>
<reference evidence="8" key="2">
    <citation type="submission" date="2015-08" db="UniProtKB">
        <authorList>
            <consortium name="WormBaseParasite"/>
        </authorList>
    </citation>
    <scope>IDENTIFICATION</scope>
</reference>
<dbReference type="GO" id="GO:0015171">
    <property type="term" value="F:amino acid transmembrane transporter activity"/>
    <property type="evidence" value="ECO:0007669"/>
    <property type="project" value="TreeGrafter"/>
</dbReference>
<evidence type="ECO:0000256" key="2">
    <source>
        <dbReference type="ARBA" id="ARBA00022692"/>
    </source>
</evidence>
<feature type="transmembrane region" description="Helical" evidence="5">
    <location>
        <begin position="183"/>
        <end position="204"/>
    </location>
</feature>
<dbReference type="Gene3D" id="1.20.1740.10">
    <property type="entry name" value="Amino acid/polyamine transporter I"/>
    <property type="match status" value="1"/>
</dbReference>
<organism evidence="7 8">
    <name type="scientific">Strongyloides venezuelensis</name>
    <name type="common">Threadworm</name>
    <dbReference type="NCBI Taxonomy" id="75913"/>
    <lineage>
        <taxon>Eukaryota</taxon>
        <taxon>Metazoa</taxon>
        <taxon>Ecdysozoa</taxon>
        <taxon>Nematoda</taxon>
        <taxon>Chromadorea</taxon>
        <taxon>Rhabditida</taxon>
        <taxon>Tylenchina</taxon>
        <taxon>Panagrolaimomorpha</taxon>
        <taxon>Strongyloidoidea</taxon>
        <taxon>Strongyloididae</taxon>
        <taxon>Strongyloides</taxon>
    </lineage>
</organism>
<feature type="transmembrane region" description="Helical" evidence="5">
    <location>
        <begin position="631"/>
        <end position="648"/>
    </location>
</feature>
<keyword evidence="4 5" id="KW-0472">Membrane</keyword>
<name>A0A0K0FYF1_STRVS</name>
<keyword evidence="7" id="KW-1185">Reference proteome</keyword>
<dbReference type="Pfam" id="PF00324">
    <property type="entry name" value="AA_permease"/>
    <property type="match status" value="1"/>
</dbReference>
<feature type="domain" description="Amino acid permease/ SLC12A" evidence="6">
    <location>
        <begin position="62"/>
        <end position="414"/>
    </location>
</feature>
<proteinExistence type="predicted"/>
<feature type="transmembrane region" description="Helical" evidence="5">
    <location>
        <begin position="24"/>
        <end position="44"/>
    </location>
</feature>
<keyword evidence="3 5" id="KW-1133">Transmembrane helix</keyword>
<evidence type="ECO:0000256" key="3">
    <source>
        <dbReference type="ARBA" id="ARBA00022989"/>
    </source>
</evidence>
<keyword evidence="2 5" id="KW-0812">Transmembrane</keyword>
<dbReference type="STRING" id="75913.A0A0K0FYF1"/>
<evidence type="ECO:0000256" key="4">
    <source>
        <dbReference type="ARBA" id="ARBA00023136"/>
    </source>
</evidence>
<evidence type="ECO:0000313" key="7">
    <source>
        <dbReference type="Proteomes" id="UP000035680"/>
    </source>
</evidence>
<dbReference type="GO" id="GO:0005886">
    <property type="term" value="C:plasma membrane"/>
    <property type="evidence" value="ECO:0007669"/>
    <property type="project" value="TreeGrafter"/>
</dbReference>
<feature type="transmembrane region" description="Helical" evidence="5">
    <location>
        <begin position="50"/>
        <end position="70"/>
    </location>
</feature>
<evidence type="ECO:0000256" key="1">
    <source>
        <dbReference type="ARBA" id="ARBA00004141"/>
    </source>
</evidence>